<accession>A0A8H6IPR6</accession>
<evidence type="ECO:0000313" key="2">
    <source>
        <dbReference type="Proteomes" id="UP000652219"/>
    </source>
</evidence>
<protein>
    <submittedName>
        <fullName evidence="1">Uncharacterized protein</fullName>
    </submittedName>
</protein>
<organism evidence="1 2">
    <name type="scientific">Colletotrichum sojae</name>
    <dbReference type="NCBI Taxonomy" id="2175907"/>
    <lineage>
        <taxon>Eukaryota</taxon>
        <taxon>Fungi</taxon>
        <taxon>Dikarya</taxon>
        <taxon>Ascomycota</taxon>
        <taxon>Pezizomycotina</taxon>
        <taxon>Sordariomycetes</taxon>
        <taxon>Hypocreomycetidae</taxon>
        <taxon>Glomerellales</taxon>
        <taxon>Glomerellaceae</taxon>
        <taxon>Colletotrichum</taxon>
        <taxon>Colletotrichum orchidearum species complex</taxon>
    </lineage>
</organism>
<sequence length="72" mass="8255">MGFEHLEQLLPAVPTAAEPHWHILDGSERAATEETGMMGAGILVEWRACLLVERRTHDEEPPVYIEEYGRRR</sequence>
<keyword evidence="2" id="KW-1185">Reference proteome</keyword>
<comment type="caution">
    <text evidence="1">The sequence shown here is derived from an EMBL/GenBank/DDBJ whole genome shotgun (WGS) entry which is preliminary data.</text>
</comment>
<proteinExistence type="predicted"/>
<dbReference type="EMBL" id="WIGN01000489">
    <property type="protein sequence ID" value="KAF6790762.1"/>
    <property type="molecule type" value="Genomic_DNA"/>
</dbReference>
<dbReference type="Proteomes" id="UP000652219">
    <property type="component" value="Unassembled WGS sequence"/>
</dbReference>
<gene>
    <name evidence="1" type="ORF">CSOJ01_14454</name>
</gene>
<dbReference type="AlphaFoldDB" id="A0A8H6IPR6"/>
<reference evidence="1 2" key="1">
    <citation type="journal article" date="2020" name="Phytopathology">
        <title>Genome Sequence Resources of Colletotrichum truncatum, C. plurivorum, C. musicola, and C. sojae: Four Species Pathogenic to Soybean (Glycine max).</title>
        <authorList>
            <person name="Rogerio F."/>
            <person name="Boufleur T.R."/>
            <person name="Ciampi-Guillardi M."/>
            <person name="Sukno S.A."/>
            <person name="Thon M.R."/>
            <person name="Massola Junior N.S."/>
            <person name="Baroncelli R."/>
        </authorList>
    </citation>
    <scope>NUCLEOTIDE SEQUENCE [LARGE SCALE GENOMIC DNA]</scope>
    <source>
        <strain evidence="1 2">LFN0009</strain>
    </source>
</reference>
<name>A0A8H6IPR6_9PEZI</name>
<evidence type="ECO:0000313" key="1">
    <source>
        <dbReference type="EMBL" id="KAF6790762.1"/>
    </source>
</evidence>